<accession>A0A8R7R7Y7</accession>
<sequence>MAEELPGPAEELRGQHDLPREREAEAGGEGAAGGPGAEEEERREGPGAAVDGEVGGAVGEGEREGRVERGGQGQEVEDEQAAEEDGAREQRVRGGVDRVPVLRTEEGELRLQVQHAARPPLGLLHGRRPGAQSKSRIFPGHQHQQ</sequence>
<reference evidence="2" key="2">
    <citation type="submission" date="2018-03" db="EMBL/GenBank/DDBJ databases">
        <title>The Triticum urartu genome reveals the dynamic nature of wheat genome evolution.</title>
        <authorList>
            <person name="Ling H."/>
            <person name="Ma B."/>
            <person name="Shi X."/>
            <person name="Liu H."/>
            <person name="Dong L."/>
            <person name="Sun H."/>
            <person name="Cao Y."/>
            <person name="Gao Q."/>
            <person name="Zheng S."/>
            <person name="Li Y."/>
            <person name="Yu Y."/>
            <person name="Du H."/>
            <person name="Qi M."/>
            <person name="Li Y."/>
            <person name="Yu H."/>
            <person name="Cui Y."/>
            <person name="Wang N."/>
            <person name="Chen C."/>
            <person name="Wu H."/>
            <person name="Zhao Y."/>
            <person name="Zhang J."/>
            <person name="Li Y."/>
            <person name="Zhou W."/>
            <person name="Zhang B."/>
            <person name="Hu W."/>
            <person name="Eijk M."/>
            <person name="Tang J."/>
            <person name="Witsenboer H."/>
            <person name="Zhao S."/>
            <person name="Li Z."/>
            <person name="Zhang A."/>
            <person name="Wang D."/>
            <person name="Liang C."/>
        </authorList>
    </citation>
    <scope>NUCLEOTIDE SEQUENCE [LARGE SCALE GENOMIC DNA]</scope>
    <source>
        <strain evidence="2">cv. G1812</strain>
    </source>
</reference>
<feature type="compositionally biased region" description="Gly residues" evidence="1">
    <location>
        <begin position="27"/>
        <end position="36"/>
    </location>
</feature>
<protein>
    <submittedName>
        <fullName evidence="2">Uncharacterized protein</fullName>
    </submittedName>
</protein>
<feature type="compositionally biased region" description="Basic and acidic residues" evidence="1">
    <location>
        <begin position="85"/>
        <end position="96"/>
    </location>
</feature>
<name>A0A8R7R7Y7_TRIUA</name>
<evidence type="ECO:0000313" key="2">
    <source>
        <dbReference type="EnsemblPlants" id="TuG1812G0700004505.01.T01.cds382914"/>
    </source>
</evidence>
<feature type="region of interest" description="Disordered" evidence="1">
    <location>
        <begin position="1"/>
        <end position="145"/>
    </location>
</feature>
<feature type="compositionally biased region" description="Basic and acidic residues" evidence="1">
    <location>
        <begin position="10"/>
        <end position="25"/>
    </location>
</feature>
<dbReference type="Proteomes" id="UP000015106">
    <property type="component" value="Chromosome 7"/>
</dbReference>
<evidence type="ECO:0000313" key="3">
    <source>
        <dbReference type="Proteomes" id="UP000015106"/>
    </source>
</evidence>
<feature type="compositionally biased region" description="Basic and acidic residues" evidence="1">
    <location>
        <begin position="60"/>
        <end position="69"/>
    </location>
</feature>
<dbReference type="Gramene" id="TuG1812G0700004505.01.T01">
    <property type="protein sequence ID" value="TuG1812G0700004505.01.T01.cds382914"/>
    <property type="gene ID" value="TuG1812G0700004505.01"/>
</dbReference>
<reference evidence="3" key="1">
    <citation type="journal article" date="2013" name="Nature">
        <title>Draft genome of the wheat A-genome progenitor Triticum urartu.</title>
        <authorList>
            <person name="Ling H.Q."/>
            <person name="Zhao S."/>
            <person name="Liu D."/>
            <person name="Wang J."/>
            <person name="Sun H."/>
            <person name="Zhang C."/>
            <person name="Fan H."/>
            <person name="Li D."/>
            <person name="Dong L."/>
            <person name="Tao Y."/>
            <person name="Gao C."/>
            <person name="Wu H."/>
            <person name="Li Y."/>
            <person name="Cui Y."/>
            <person name="Guo X."/>
            <person name="Zheng S."/>
            <person name="Wang B."/>
            <person name="Yu K."/>
            <person name="Liang Q."/>
            <person name="Yang W."/>
            <person name="Lou X."/>
            <person name="Chen J."/>
            <person name="Feng M."/>
            <person name="Jian J."/>
            <person name="Zhang X."/>
            <person name="Luo G."/>
            <person name="Jiang Y."/>
            <person name="Liu J."/>
            <person name="Wang Z."/>
            <person name="Sha Y."/>
            <person name="Zhang B."/>
            <person name="Wu H."/>
            <person name="Tang D."/>
            <person name="Shen Q."/>
            <person name="Xue P."/>
            <person name="Zou S."/>
            <person name="Wang X."/>
            <person name="Liu X."/>
            <person name="Wang F."/>
            <person name="Yang Y."/>
            <person name="An X."/>
            <person name="Dong Z."/>
            <person name="Zhang K."/>
            <person name="Zhang X."/>
            <person name="Luo M.C."/>
            <person name="Dvorak J."/>
            <person name="Tong Y."/>
            <person name="Wang J."/>
            <person name="Yang H."/>
            <person name="Li Z."/>
            <person name="Wang D."/>
            <person name="Zhang A."/>
            <person name="Wang J."/>
        </authorList>
    </citation>
    <scope>NUCLEOTIDE SEQUENCE</scope>
    <source>
        <strain evidence="3">cv. G1812</strain>
    </source>
</reference>
<dbReference type="EnsemblPlants" id="TuG1812G0700004505.01.T01">
    <property type="protein sequence ID" value="TuG1812G0700004505.01.T01.cds382914"/>
    <property type="gene ID" value="TuG1812G0700004505.01"/>
</dbReference>
<reference evidence="2" key="3">
    <citation type="submission" date="2022-06" db="UniProtKB">
        <authorList>
            <consortium name="EnsemblPlants"/>
        </authorList>
    </citation>
    <scope>IDENTIFICATION</scope>
</reference>
<evidence type="ECO:0000256" key="1">
    <source>
        <dbReference type="SAM" id="MobiDB-lite"/>
    </source>
</evidence>
<keyword evidence="3" id="KW-1185">Reference proteome</keyword>
<feature type="compositionally biased region" description="Acidic residues" evidence="1">
    <location>
        <begin position="75"/>
        <end position="84"/>
    </location>
</feature>
<dbReference type="AlphaFoldDB" id="A0A8R7R7Y7"/>
<organism evidence="2 3">
    <name type="scientific">Triticum urartu</name>
    <name type="common">Red wild einkorn</name>
    <name type="synonym">Crithodium urartu</name>
    <dbReference type="NCBI Taxonomy" id="4572"/>
    <lineage>
        <taxon>Eukaryota</taxon>
        <taxon>Viridiplantae</taxon>
        <taxon>Streptophyta</taxon>
        <taxon>Embryophyta</taxon>
        <taxon>Tracheophyta</taxon>
        <taxon>Spermatophyta</taxon>
        <taxon>Magnoliopsida</taxon>
        <taxon>Liliopsida</taxon>
        <taxon>Poales</taxon>
        <taxon>Poaceae</taxon>
        <taxon>BOP clade</taxon>
        <taxon>Pooideae</taxon>
        <taxon>Triticodae</taxon>
        <taxon>Triticeae</taxon>
        <taxon>Triticinae</taxon>
        <taxon>Triticum</taxon>
    </lineage>
</organism>
<proteinExistence type="predicted"/>